<reference evidence="2 4" key="1">
    <citation type="journal article" date="2008" name="Science">
        <title>The Physcomitrella genome reveals evolutionary insights into the conquest of land by plants.</title>
        <authorList>
            <person name="Rensing S."/>
            <person name="Lang D."/>
            <person name="Zimmer A."/>
            <person name="Terry A."/>
            <person name="Salamov A."/>
            <person name="Shapiro H."/>
            <person name="Nishiyama T."/>
            <person name="Perroud P.-F."/>
            <person name="Lindquist E."/>
            <person name="Kamisugi Y."/>
            <person name="Tanahashi T."/>
            <person name="Sakakibara K."/>
            <person name="Fujita T."/>
            <person name="Oishi K."/>
            <person name="Shin-I T."/>
            <person name="Kuroki Y."/>
            <person name="Toyoda A."/>
            <person name="Suzuki Y."/>
            <person name="Hashimoto A."/>
            <person name="Yamaguchi K."/>
            <person name="Sugano A."/>
            <person name="Kohara Y."/>
            <person name="Fujiyama A."/>
            <person name="Anterola A."/>
            <person name="Aoki S."/>
            <person name="Ashton N."/>
            <person name="Barbazuk W.B."/>
            <person name="Barker E."/>
            <person name="Bennetzen J."/>
            <person name="Bezanilla M."/>
            <person name="Blankenship R."/>
            <person name="Cho S.H."/>
            <person name="Dutcher S."/>
            <person name="Estelle M."/>
            <person name="Fawcett J.A."/>
            <person name="Gundlach H."/>
            <person name="Hanada K."/>
            <person name="Heyl A."/>
            <person name="Hicks K.A."/>
            <person name="Hugh J."/>
            <person name="Lohr M."/>
            <person name="Mayer K."/>
            <person name="Melkozernov A."/>
            <person name="Murata T."/>
            <person name="Nelson D."/>
            <person name="Pils B."/>
            <person name="Prigge M."/>
            <person name="Reiss B."/>
            <person name="Renner T."/>
            <person name="Rombauts S."/>
            <person name="Rushton P."/>
            <person name="Sanderfoot A."/>
            <person name="Schween G."/>
            <person name="Shiu S.-H."/>
            <person name="Stueber K."/>
            <person name="Theodoulou F.L."/>
            <person name="Tu H."/>
            <person name="Van de Peer Y."/>
            <person name="Verrier P.J."/>
            <person name="Waters E."/>
            <person name="Wood A."/>
            <person name="Yang L."/>
            <person name="Cove D."/>
            <person name="Cuming A."/>
            <person name="Hasebe M."/>
            <person name="Lucas S."/>
            <person name="Mishler D.B."/>
            <person name="Reski R."/>
            <person name="Grigoriev I."/>
            <person name="Quatrano R.S."/>
            <person name="Boore J.L."/>
        </authorList>
    </citation>
    <scope>NUCLEOTIDE SEQUENCE [LARGE SCALE GENOMIC DNA]</scope>
    <source>
        <strain evidence="3 4">cv. Gransden 2004</strain>
    </source>
</reference>
<evidence type="ECO:0000313" key="2">
    <source>
        <dbReference type="EMBL" id="PNR57487.1"/>
    </source>
</evidence>
<dbReference type="InParanoid" id="A0A2K1KUM6"/>
<proteinExistence type="predicted"/>
<sequence>MLADADIVVRLSGAMFKAVRISCGREPPNQHTVTAPRASNRFKNQSLPCTKLDTGRKQKGQAC</sequence>
<evidence type="ECO:0000313" key="3">
    <source>
        <dbReference type="EnsemblPlants" id="PAC:32944696.CDS.1"/>
    </source>
</evidence>
<reference evidence="3" key="3">
    <citation type="submission" date="2020-12" db="UniProtKB">
        <authorList>
            <consortium name="EnsemblPlants"/>
        </authorList>
    </citation>
    <scope>IDENTIFICATION</scope>
</reference>
<dbReference type="AlphaFoldDB" id="A0A2K1KUM6"/>
<evidence type="ECO:0000313" key="4">
    <source>
        <dbReference type="Proteomes" id="UP000006727"/>
    </source>
</evidence>
<organism evidence="2">
    <name type="scientific">Physcomitrium patens</name>
    <name type="common">Spreading-leaved earth moss</name>
    <name type="synonym">Physcomitrella patens</name>
    <dbReference type="NCBI Taxonomy" id="3218"/>
    <lineage>
        <taxon>Eukaryota</taxon>
        <taxon>Viridiplantae</taxon>
        <taxon>Streptophyta</taxon>
        <taxon>Embryophyta</taxon>
        <taxon>Bryophyta</taxon>
        <taxon>Bryophytina</taxon>
        <taxon>Bryopsida</taxon>
        <taxon>Funariidae</taxon>
        <taxon>Funariales</taxon>
        <taxon>Funariaceae</taxon>
        <taxon>Physcomitrium</taxon>
    </lineage>
</organism>
<feature type="region of interest" description="Disordered" evidence="1">
    <location>
        <begin position="27"/>
        <end position="63"/>
    </location>
</feature>
<name>A0A2K1KUM6_PHYPA</name>
<accession>A0A2K1KUM6</accession>
<protein>
    <submittedName>
        <fullName evidence="2 3">Uncharacterized protein</fullName>
    </submittedName>
</protein>
<dbReference type="Gramene" id="Pp3c3_15592V3.1">
    <property type="protein sequence ID" value="PAC:32944696.CDS.1"/>
    <property type="gene ID" value="Pp3c3_15592"/>
</dbReference>
<evidence type="ECO:0000256" key="1">
    <source>
        <dbReference type="SAM" id="MobiDB-lite"/>
    </source>
</evidence>
<dbReference type="EMBL" id="ABEU02000003">
    <property type="protein sequence ID" value="PNR57487.1"/>
    <property type="molecule type" value="Genomic_DNA"/>
</dbReference>
<keyword evidence="4" id="KW-1185">Reference proteome</keyword>
<reference evidence="2 4" key="2">
    <citation type="journal article" date="2018" name="Plant J.">
        <title>The Physcomitrella patens chromosome-scale assembly reveals moss genome structure and evolution.</title>
        <authorList>
            <person name="Lang D."/>
            <person name="Ullrich K.K."/>
            <person name="Murat F."/>
            <person name="Fuchs J."/>
            <person name="Jenkins J."/>
            <person name="Haas F.B."/>
            <person name="Piednoel M."/>
            <person name="Gundlach H."/>
            <person name="Van Bel M."/>
            <person name="Meyberg R."/>
            <person name="Vives C."/>
            <person name="Morata J."/>
            <person name="Symeonidi A."/>
            <person name="Hiss M."/>
            <person name="Muchero W."/>
            <person name="Kamisugi Y."/>
            <person name="Saleh O."/>
            <person name="Blanc G."/>
            <person name="Decker E.L."/>
            <person name="van Gessel N."/>
            <person name="Grimwood J."/>
            <person name="Hayes R.D."/>
            <person name="Graham S.W."/>
            <person name="Gunter L.E."/>
            <person name="McDaniel S.F."/>
            <person name="Hoernstein S.N.W."/>
            <person name="Larsson A."/>
            <person name="Li F.W."/>
            <person name="Perroud P.F."/>
            <person name="Phillips J."/>
            <person name="Ranjan P."/>
            <person name="Rokshar D.S."/>
            <person name="Rothfels C.J."/>
            <person name="Schneider L."/>
            <person name="Shu S."/>
            <person name="Stevenson D.W."/>
            <person name="Thummler F."/>
            <person name="Tillich M."/>
            <person name="Villarreal Aguilar J.C."/>
            <person name="Widiez T."/>
            <person name="Wong G.K."/>
            <person name="Wymore A."/>
            <person name="Zhang Y."/>
            <person name="Zimmer A.D."/>
            <person name="Quatrano R.S."/>
            <person name="Mayer K.F.X."/>
            <person name="Goodstein D."/>
            <person name="Casacuberta J.M."/>
            <person name="Vandepoele K."/>
            <person name="Reski R."/>
            <person name="Cuming A.C."/>
            <person name="Tuskan G.A."/>
            <person name="Maumus F."/>
            <person name="Salse J."/>
            <person name="Schmutz J."/>
            <person name="Rensing S.A."/>
        </authorList>
    </citation>
    <scope>NUCLEOTIDE SEQUENCE [LARGE SCALE GENOMIC DNA]</scope>
    <source>
        <strain evidence="3 4">cv. Gransden 2004</strain>
    </source>
</reference>
<gene>
    <name evidence="2" type="ORF">PHYPA_004481</name>
</gene>
<dbReference type="Proteomes" id="UP000006727">
    <property type="component" value="Chromosome 3"/>
</dbReference>
<dbReference type="EnsemblPlants" id="Pp3c3_15592V3.1">
    <property type="protein sequence ID" value="PAC:32944696.CDS.1"/>
    <property type="gene ID" value="Pp3c3_15592"/>
</dbReference>